<feature type="compositionally biased region" description="Basic and acidic residues" evidence="4">
    <location>
        <begin position="447"/>
        <end position="466"/>
    </location>
</feature>
<feature type="region of interest" description="Disordered" evidence="4">
    <location>
        <begin position="823"/>
        <end position="995"/>
    </location>
</feature>
<evidence type="ECO:0000256" key="1">
    <source>
        <dbReference type="ARBA" id="ARBA00008275"/>
    </source>
</evidence>
<evidence type="ECO:0000313" key="5">
    <source>
        <dbReference type="EMBL" id="KAK5921417.1"/>
    </source>
</evidence>
<reference evidence="5 6" key="1">
    <citation type="journal article" date="2023" name="Mol. Biol. Evol.">
        <title>Genomics of Secondarily Temperate Adaptation in the Only Non-Antarctic Icefish.</title>
        <authorList>
            <person name="Rivera-Colon A.G."/>
            <person name="Rayamajhi N."/>
            <person name="Minhas B.F."/>
            <person name="Madrigal G."/>
            <person name="Bilyk K.T."/>
            <person name="Yoon V."/>
            <person name="Hune M."/>
            <person name="Gregory S."/>
            <person name="Cheng C.H.C."/>
            <person name="Catchen J.M."/>
        </authorList>
    </citation>
    <scope>NUCLEOTIDE SEQUENCE [LARGE SCALE GENOMIC DNA]</scope>
    <source>
        <tissue evidence="5">White muscle</tissue>
    </source>
</reference>
<feature type="compositionally biased region" description="Basic and acidic residues" evidence="4">
    <location>
        <begin position="275"/>
        <end position="286"/>
    </location>
</feature>
<feature type="compositionally biased region" description="Polar residues" evidence="4">
    <location>
        <begin position="194"/>
        <end position="207"/>
    </location>
</feature>
<feature type="compositionally biased region" description="Acidic residues" evidence="4">
    <location>
        <begin position="957"/>
        <end position="967"/>
    </location>
</feature>
<feature type="compositionally biased region" description="Polar residues" evidence="4">
    <location>
        <begin position="849"/>
        <end position="860"/>
    </location>
</feature>
<feature type="compositionally biased region" description="Polar residues" evidence="4">
    <location>
        <begin position="651"/>
        <end position="661"/>
    </location>
</feature>
<feature type="compositionally biased region" description="Basic and acidic residues" evidence="4">
    <location>
        <begin position="392"/>
        <end position="409"/>
    </location>
</feature>
<feature type="compositionally biased region" description="Low complexity" evidence="4">
    <location>
        <begin position="308"/>
        <end position="319"/>
    </location>
</feature>
<keyword evidence="6" id="KW-1185">Reference proteome</keyword>
<feature type="region of interest" description="Disordered" evidence="4">
    <location>
        <begin position="173"/>
        <end position="553"/>
    </location>
</feature>
<evidence type="ECO:0008006" key="7">
    <source>
        <dbReference type="Google" id="ProtNLM"/>
    </source>
</evidence>
<feature type="compositionally biased region" description="Basic and acidic residues" evidence="4">
    <location>
        <begin position="541"/>
        <end position="553"/>
    </location>
</feature>
<feature type="region of interest" description="Disordered" evidence="4">
    <location>
        <begin position="1050"/>
        <end position="1093"/>
    </location>
</feature>
<keyword evidence="2 3" id="KW-0175">Coiled coil</keyword>
<name>A0AAN8DE59_CHAGU</name>
<evidence type="ECO:0000256" key="3">
    <source>
        <dbReference type="SAM" id="Coils"/>
    </source>
</evidence>
<feature type="region of interest" description="Disordered" evidence="4">
    <location>
        <begin position="573"/>
        <end position="805"/>
    </location>
</feature>
<evidence type="ECO:0000256" key="4">
    <source>
        <dbReference type="SAM" id="MobiDB-lite"/>
    </source>
</evidence>
<dbReference type="AlphaFoldDB" id="A0AAN8DE59"/>
<evidence type="ECO:0000313" key="6">
    <source>
        <dbReference type="Proteomes" id="UP001331515"/>
    </source>
</evidence>
<dbReference type="GO" id="GO:0000981">
    <property type="term" value="F:DNA-binding transcription factor activity, RNA polymerase II-specific"/>
    <property type="evidence" value="ECO:0007669"/>
    <property type="project" value="TreeGrafter"/>
</dbReference>
<dbReference type="PANTHER" id="PTHR19212:SF5">
    <property type="entry name" value="LEUCINE-RICH REPEAT FLIGHTLESS-INTERACTING PROTEIN 1"/>
    <property type="match status" value="1"/>
</dbReference>
<feature type="compositionally biased region" description="Basic and acidic residues" evidence="4">
    <location>
        <begin position="357"/>
        <end position="382"/>
    </location>
</feature>
<dbReference type="Pfam" id="PF09738">
    <property type="entry name" value="LRRFIP"/>
    <property type="match status" value="1"/>
</dbReference>
<comment type="caution">
    <text evidence="5">The sequence shown here is derived from an EMBL/GenBank/DDBJ whole genome shotgun (WGS) entry which is preliminary data.</text>
</comment>
<feature type="compositionally biased region" description="Polar residues" evidence="4">
    <location>
        <begin position="247"/>
        <end position="265"/>
    </location>
</feature>
<feature type="compositionally biased region" description="Basic and acidic residues" evidence="4">
    <location>
        <begin position="637"/>
        <end position="648"/>
    </location>
</feature>
<proteinExistence type="inferred from homology"/>
<comment type="similarity">
    <text evidence="1">Belongs to the LRRFIP family.</text>
</comment>
<feature type="compositionally biased region" description="Basic and acidic residues" evidence="4">
    <location>
        <begin position="574"/>
        <end position="583"/>
    </location>
</feature>
<feature type="compositionally biased region" description="Basic residues" evidence="4">
    <location>
        <begin position="420"/>
        <end position="434"/>
    </location>
</feature>
<feature type="coiled-coil region" evidence="3">
    <location>
        <begin position="25"/>
        <end position="52"/>
    </location>
</feature>
<feature type="compositionally biased region" description="Basic and acidic residues" evidence="4">
    <location>
        <begin position="227"/>
        <end position="236"/>
    </location>
</feature>
<feature type="compositionally biased region" description="Polar residues" evidence="4">
    <location>
        <begin position="892"/>
        <end position="902"/>
    </location>
</feature>
<dbReference type="Proteomes" id="UP001331515">
    <property type="component" value="Unassembled WGS sequence"/>
</dbReference>
<dbReference type="PANTHER" id="PTHR19212">
    <property type="entry name" value="LEUCINE RICH REPEAT IN FLII INTERACTING PROTEIN"/>
    <property type="match status" value="1"/>
</dbReference>
<feature type="compositionally biased region" description="Basic and acidic residues" evidence="4">
    <location>
        <begin position="512"/>
        <end position="523"/>
    </location>
</feature>
<feature type="compositionally biased region" description="Acidic residues" evidence="4">
    <location>
        <begin position="734"/>
        <end position="748"/>
    </location>
</feature>
<gene>
    <name evidence="5" type="ORF">CgunFtcFv8_025125</name>
</gene>
<organism evidence="5 6">
    <name type="scientific">Champsocephalus gunnari</name>
    <name type="common">Mackerel icefish</name>
    <dbReference type="NCBI Taxonomy" id="52237"/>
    <lineage>
        <taxon>Eukaryota</taxon>
        <taxon>Metazoa</taxon>
        <taxon>Chordata</taxon>
        <taxon>Craniata</taxon>
        <taxon>Vertebrata</taxon>
        <taxon>Euteleostomi</taxon>
        <taxon>Actinopterygii</taxon>
        <taxon>Neopterygii</taxon>
        <taxon>Teleostei</taxon>
        <taxon>Neoteleostei</taxon>
        <taxon>Acanthomorphata</taxon>
        <taxon>Eupercaria</taxon>
        <taxon>Perciformes</taxon>
        <taxon>Notothenioidei</taxon>
        <taxon>Channichthyidae</taxon>
        <taxon>Champsocephalus</taxon>
    </lineage>
</organism>
<evidence type="ECO:0000256" key="2">
    <source>
        <dbReference type="ARBA" id="ARBA00023054"/>
    </source>
</evidence>
<dbReference type="Gene3D" id="1.20.5.4090">
    <property type="match status" value="1"/>
</dbReference>
<dbReference type="EMBL" id="JAURVH010001523">
    <property type="protein sequence ID" value="KAK5921417.1"/>
    <property type="molecule type" value="Genomic_DNA"/>
</dbReference>
<dbReference type="GO" id="GO:0000978">
    <property type="term" value="F:RNA polymerase II cis-regulatory region sequence-specific DNA binding"/>
    <property type="evidence" value="ECO:0007669"/>
    <property type="project" value="TreeGrafter"/>
</dbReference>
<feature type="compositionally biased region" description="Polar residues" evidence="4">
    <location>
        <begin position="686"/>
        <end position="705"/>
    </location>
</feature>
<protein>
    <recommendedName>
        <fullName evidence="7">Leucine-rich repeat flightless-interacting protein 1</fullName>
    </recommendedName>
</protein>
<accession>A0AAN8DE59</accession>
<feature type="compositionally biased region" description="Acidic residues" evidence="4">
    <location>
        <begin position="936"/>
        <end position="945"/>
    </location>
</feature>
<feature type="compositionally biased region" description="Polar residues" evidence="4">
    <location>
        <begin position="618"/>
        <end position="630"/>
    </location>
</feature>
<feature type="coiled-coil region" evidence="3">
    <location>
        <begin position="81"/>
        <end position="156"/>
    </location>
</feature>
<dbReference type="InterPro" id="IPR019139">
    <property type="entry name" value="LRRFIP1/2"/>
</dbReference>
<sequence length="1093" mass="119485">MRNLKEVKDALVGVEEKYRKAMVSNAQLDNEKNNLMYQVDTLKDSLMELEELLSESRRGFQDKVKECEREKHAHTVLQFQFSEMKETLKQSEELLNDIRQLHIKQEALNREICDLQETVEWKDKKIGALERQKEYSDAIRMERDELREEVVNLKDILKKHGIVLGPDLSINGEVGETEADGTPGADPASPLAQDCQTPPTEGNSMLGNTEETLLRSSEEEEVDPEQQQEHVEEAKENLFSSEALCNVSGTMQASGEEQPTQGQQKATEEEDGVEEPGRRKDLHVDINDQSVTESKDIIMCSPDLQGIVSSSEGSVTETVMPEGKELGWTNKLDSGETGSQIKSVDIRESSNNLLKEQGNKQEDVEERHLRNTESRPEPEVGTERSVPAESKTGAHPEPENSEEAEHIDTEEVSGNSAAAPRRKKKRKRKGKKKGGTQEDGNQQRDGANTERGKTEVKTELATKDNELTAEPDILSSVAEDLEDSGIHQVKNVQDRQTVEEVEPVESLSPNDTQRDSRRDHVTDECDEEEEAATETFSHVTTPDHAKHQQNKEQCLEPVKAAEAVAPAETFSHVETLKESRTDSISEDEPLETQRVEAVGSVPETDLGTESPCIDASKSDISSNDSVTQAESEVVDSAENRVRPSDGMKSECTPNIPENTFESIVKENAEAGSHNPINGDMAAEEPQPTSKAESNDETSASPSSANGFADSLRSSPGFELSAGVNSASEDKDSDGGPEDVAETIEDEDPGIQTEQDKAHASPSVLFPSEEEAELNRGLSGSEGLVQTDPLHDQKKESLSSPPCVTNTDAVDTVQSLLEAVVQAEQLDDGESQTAQCEVHVDKSNADLTPESESNTTDTVNTPDVPKEAPESGSTTEQDPRSEEFTLAGDPEHNNNPTDQQSETQQRHEPMEDIPSQLTLQVCDEEDGEKDEAHSFDFDDVDLEPAEGESLPRNPHPEEEVEEGVEAVPDESGSTGVQTPPPNCSAQEDGALGKGEYLLEEEEVSVANEPRGIAEEAKVPSVGEVGGVAEDVQQAVSLPVEEGLEAIKQVRGEHVDLPKSSEQVGSNTEPQQAGKDVRKNSKKGKGKGKEECKMS</sequence>
<feature type="compositionally biased region" description="Polar residues" evidence="4">
    <location>
        <begin position="1058"/>
        <end position="1069"/>
    </location>
</feature>